<sequence length="463" mass="52717">MSTSDGNQTQGLYAQILLSFLSQYNNTSELTWDEQEPILQSVLGSVPFALCADGSEQVKDHQSELLGGGQEPARRRSPRKRQRRGKRRKERRGQTRRPSKGEESTKHERLSRNERSGKNRRPRRLYEQLPKDRQQFNAQRQAQLYDMLYDEDQDRQQAPCQNWPEDQAQPHDEVKYCIHPKNQVKQQVQTEKPALRHAQATWEDKRITQANYQDKVGQSTEAEIGTKHQAGVGRYGQFARSAQAEKRTKAEYGFHDRFLIQAKRRAHIQRRAQKQGDRSPRPKFRVQKRSGKFGVYSPLFLEQAEIQTNNVNMVVDAVLSQLLECPEVRHLIDPLKIEGHIPIDKEGNYVNQIVIKGLTTFGRTADALLAVLDDGSITVEAGMGIKMIDTTLAYHYKVGSCGCALSGIIGAKLDGAKVNMKIRFKGFVPSLVSLDVDFGDPEVIKFTGTSFLFNWLTKLIVNK</sequence>
<organism evidence="2 3">
    <name type="scientific">Varroa destructor</name>
    <name type="common">Honeybee mite</name>
    <dbReference type="NCBI Taxonomy" id="109461"/>
    <lineage>
        <taxon>Eukaryota</taxon>
        <taxon>Metazoa</taxon>
        <taxon>Ecdysozoa</taxon>
        <taxon>Arthropoda</taxon>
        <taxon>Chelicerata</taxon>
        <taxon>Arachnida</taxon>
        <taxon>Acari</taxon>
        <taxon>Parasitiformes</taxon>
        <taxon>Mesostigmata</taxon>
        <taxon>Gamasina</taxon>
        <taxon>Dermanyssoidea</taxon>
        <taxon>Varroidae</taxon>
        <taxon>Varroa</taxon>
    </lineage>
</organism>
<dbReference type="AlphaFoldDB" id="A0A7M7KVE0"/>
<feature type="compositionally biased region" description="Basic and acidic residues" evidence="1">
    <location>
        <begin position="124"/>
        <end position="134"/>
    </location>
</feature>
<feature type="region of interest" description="Disordered" evidence="1">
    <location>
        <begin position="59"/>
        <end position="135"/>
    </location>
</feature>
<keyword evidence="3" id="KW-1185">Reference proteome</keyword>
<dbReference type="GeneID" id="111254083"/>
<accession>A0A7M7KVE0</accession>
<protein>
    <submittedName>
        <fullName evidence="2">Uncharacterized protein</fullName>
    </submittedName>
</protein>
<feature type="compositionally biased region" description="Basic residues" evidence="1">
    <location>
        <begin position="75"/>
        <end position="98"/>
    </location>
</feature>
<evidence type="ECO:0000313" key="2">
    <source>
        <dbReference type="EnsemblMetazoa" id="XP_022670313"/>
    </source>
</evidence>
<reference evidence="2" key="1">
    <citation type="submission" date="2021-01" db="UniProtKB">
        <authorList>
            <consortium name="EnsemblMetazoa"/>
        </authorList>
    </citation>
    <scope>IDENTIFICATION</scope>
</reference>
<name>A0A7M7KVE0_VARDE</name>
<feature type="compositionally biased region" description="Basic and acidic residues" evidence="1">
    <location>
        <begin position="99"/>
        <end position="117"/>
    </location>
</feature>
<dbReference type="Proteomes" id="UP000594260">
    <property type="component" value="Unplaced"/>
</dbReference>
<evidence type="ECO:0000313" key="3">
    <source>
        <dbReference type="Proteomes" id="UP000594260"/>
    </source>
</evidence>
<proteinExistence type="predicted"/>
<dbReference type="EnsemblMetazoa" id="XM_022814578">
    <property type="protein sequence ID" value="XP_022670313"/>
    <property type="gene ID" value="LOC111254083"/>
</dbReference>
<dbReference type="RefSeq" id="XP_022670313.1">
    <property type="nucleotide sequence ID" value="XM_022814578.1"/>
</dbReference>
<dbReference type="InterPro" id="IPR038602">
    <property type="entry name" value="Mite_allergen_7_sf"/>
</dbReference>
<evidence type="ECO:0000256" key="1">
    <source>
        <dbReference type="SAM" id="MobiDB-lite"/>
    </source>
</evidence>
<dbReference type="Gene3D" id="3.15.10.50">
    <property type="match status" value="1"/>
</dbReference>